<dbReference type="InterPro" id="IPR017800">
    <property type="entry name" value="ADOP"/>
</dbReference>
<evidence type="ECO:0000256" key="7">
    <source>
        <dbReference type="SAM" id="Phobius"/>
    </source>
</evidence>
<keyword evidence="2" id="KW-1003">Cell membrane</keyword>
<organism evidence="10 11">
    <name type="scientific">Luteibacter pinisoli</name>
    <dbReference type="NCBI Taxonomy" id="2589080"/>
    <lineage>
        <taxon>Bacteria</taxon>
        <taxon>Pseudomonadati</taxon>
        <taxon>Pseudomonadota</taxon>
        <taxon>Gammaproteobacteria</taxon>
        <taxon>Lysobacterales</taxon>
        <taxon>Rhodanobacteraceae</taxon>
        <taxon>Luteibacter</taxon>
    </lineage>
</organism>
<feature type="transmembrane region" description="Helical" evidence="7">
    <location>
        <begin position="737"/>
        <end position="757"/>
    </location>
</feature>
<feature type="transmembrane region" description="Helical" evidence="7">
    <location>
        <begin position="688"/>
        <end position="716"/>
    </location>
</feature>
<dbReference type="EMBL" id="CP041046">
    <property type="protein sequence ID" value="QDE39732.1"/>
    <property type="molecule type" value="Genomic_DNA"/>
</dbReference>
<feature type="domain" description="ABC3 transporter permease C-terminal" evidence="8">
    <location>
        <begin position="693"/>
        <end position="804"/>
    </location>
</feature>
<dbReference type="PANTHER" id="PTHR30572">
    <property type="entry name" value="MEMBRANE COMPONENT OF TRANSPORTER-RELATED"/>
    <property type="match status" value="1"/>
</dbReference>
<dbReference type="InterPro" id="IPR050250">
    <property type="entry name" value="Macrolide_Exporter_MacB"/>
</dbReference>
<reference evidence="10 11" key="1">
    <citation type="submission" date="2019-06" db="EMBL/GenBank/DDBJ databases">
        <title>A complete genome sequence for Luteibacter pinisoli MAH-14.</title>
        <authorList>
            <person name="Baltrus D.A."/>
        </authorList>
    </citation>
    <scope>NUCLEOTIDE SEQUENCE [LARGE SCALE GENOMIC DNA]</scope>
    <source>
        <strain evidence="10 11">MAH-14</strain>
    </source>
</reference>
<comment type="subcellular location">
    <subcellularLocation>
        <location evidence="1">Cell membrane</location>
        <topology evidence="1">Multi-pass membrane protein</topology>
    </subcellularLocation>
</comment>
<dbReference type="PANTHER" id="PTHR30572:SF4">
    <property type="entry name" value="ABC TRANSPORTER PERMEASE YTRF"/>
    <property type="match status" value="1"/>
</dbReference>
<dbReference type="AlphaFoldDB" id="A0A4Y5Z305"/>
<comment type="similarity">
    <text evidence="6">Belongs to the ABC-4 integral membrane protein family.</text>
</comment>
<dbReference type="KEGG" id="lpy:FIV34_11210"/>
<feature type="transmembrane region" description="Helical" evidence="7">
    <location>
        <begin position="23"/>
        <end position="46"/>
    </location>
</feature>
<dbReference type="RefSeq" id="WP_139982735.1">
    <property type="nucleotide sequence ID" value="NZ_CP041046.1"/>
</dbReference>
<evidence type="ECO:0000313" key="10">
    <source>
        <dbReference type="EMBL" id="QDE39732.1"/>
    </source>
</evidence>
<dbReference type="Proteomes" id="UP000316093">
    <property type="component" value="Chromosome"/>
</dbReference>
<keyword evidence="4 7" id="KW-1133">Transmembrane helix</keyword>
<evidence type="ECO:0000256" key="5">
    <source>
        <dbReference type="ARBA" id="ARBA00023136"/>
    </source>
</evidence>
<evidence type="ECO:0000256" key="3">
    <source>
        <dbReference type="ARBA" id="ARBA00022692"/>
    </source>
</evidence>
<keyword evidence="11" id="KW-1185">Reference proteome</keyword>
<evidence type="ECO:0000256" key="6">
    <source>
        <dbReference type="ARBA" id="ARBA00038076"/>
    </source>
</evidence>
<dbReference type="Pfam" id="PF02687">
    <property type="entry name" value="FtsX"/>
    <property type="match status" value="2"/>
</dbReference>
<feature type="transmembrane region" description="Helical" evidence="7">
    <location>
        <begin position="333"/>
        <end position="355"/>
    </location>
</feature>
<keyword evidence="3 7" id="KW-0812">Transmembrane</keyword>
<accession>A0A4Y5Z305</accession>
<feature type="transmembrane region" description="Helical" evidence="7">
    <location>
        <begin position="424"/>
        <end position="443"/>
    </location>
</feature>
<sequence>MMPASVVLTELRQSWRGLFRRPAFLLLAVFTLSLGVATITGMFALLDQALLKPLPFPNADRLVTMGTYLDANENAAAPGYYAPLRAMSSIESAGMVNGGNVNVNIAPGGRPEVARATSADRGFFETLGLPMALGRNFDEAENRPNGPGAVILTHAFWRSRFNADPSVVGQTLEVEGKGMQIVGVLPKEFQWPVPLDLLLTMQPDMASQNLSTNQMVIGRMRPGATLAGTSAETASTLTALVLASADNMAKASEALRLEPPRALPLLSSAYVGDTGKTLWLFVGAASCVLLIAVINLASLILLRSLTRTHASAVRAALGSSTGRLSLPAFGEGLLIGLLGAAFGLLLAWLGLRLMGDIVPPEWLRGEHVALTGTSVVFALLAGLVAAVGATVLAVLRGRRREWRRELVGGGRSGISREDGRTGRALVVAQVAVAVVLLVGAALFTRTLHALESVPMGFSSRNVTTFTLSPVKDRYVTVADASGLTRKVLERLQRLPQAEAAGASSNLPTGSQLNWPIVLPNGSEVGVQYRMSSPGFLETVGVPLLTGRLFTDADNAGSDAVCVVSVSFARKYLGEDDPLGRTVMLRLADDKQLPMRVVGVVGDVRQRGPAVNAPPILYTPLGQVPEGIWAIMREFGPLSFAVRLHPGMGLDDGALRDAINEVAPGQPISDVQTLATVVASTTSAQRLNLLLVGLFAGLALLLASVGLYAVMSVAVAAHRHDYGVRAALGATRGRLLMTVVRSAAIQVGLGLAIGLAMAMVLSRVLTSFLFGIQALDPLAIGSVLLVLGLSGLLASLPPAWRAAHVRPMQALRID</sequence>
<gene>
    <name evidence="10" type="ORF">FIV34_11210</name>
</gene>
<evidence type="ECO:0000259" key="8">
    <source>
        <dbReference type="Pfam" id="PF02687"/>
    </source>
</evidence>
<proteinExistence type="inferred from homology"/>
<dbReference type="GO" id="GO:0022857">
    <property type="term" value="F:transmembrane transporter activity"/>
    <property type="evidence" value="ECO:0007669"/>
    <property type="project" value="TreeGrafter"/>
</dbReference>
<feature type="domain" description="ABC3 transporter permease C-terminal" evidence="8">
    <location>
        <begin position="285"/>
        <end position="400"/>
    </location>
</feature>
<feature type="domain" description="MacB-like periplasmic core" evidence="9">
    <location>
        <begin position="430"/>
        <end position="646"/>
    </location>
</feature>
<dbReference type="Pfam" id="PF12704">
    <property type="entry name" value="MacB_PCD"/>
    <property type="match status" value="2"/>
</dbReference>
<feature type="transmembrane region" description="Helical" evidence="7">
    <location>
        <begin position="777"/>
        <end position="799"/>
    </location>
</feature>
<feature type="transmembrane region" description="Helical" evidence="7">
    <location>
        <begin position="375"/>
        <end position="395"/>
    </location>
</feature>
<dbReference type="OrthoDB" id="6008773at2"/>
<evidence type="ECO:0000259" key="9">
    <source>
        <dbReference type="Pfam" id="PF12704"/>
    </source>
</evidence>
<keyword evidence="5 7" id="KW-0472">Membrane</keyword>
<dbReference type="InterPro" id="IPR003838">
    <property type="entry name" value="ABC3_permease_C"/>
</dbReference>
<protein>
    <submittedName>
        <fullName evidence="10">FtsX-like permease family protein</fullName>
    </submittedName>
</protein>
<feature type="domain" description="MacB-like periplasmic core" evidence="9">
    <location>
        <begin position="26"/>
        <end position="232"/>
    </location>
</feature>
<evidence type="ECO:0000256" key="1">
    <source>
        <dbReference type="ARBA" id="ARBA00004651"/>
    </source>
</evidence>
<feature type="transmembrane region" description="Helical" evidence="7">
    <location>
        <begin position="278"/>
        <end position="302"/>
    </location>
</feature>
<evidence type="ECO:0000256" key="4">
    <source>
        <dbReference type="ARBA" id="ARBA00022989"/>
    </source>
</evidence>
<evidence type="ECO:0000313" key="11">
    <source>
        <dbReference type="Proteomes" id="UP000316093"/>
    </source>
</evidence>
<dbReference type="InterPro" id="IPR025857">
    <property type="entry name" value="MacB_PCD"/>
</dbReference>
<evidence type="ECO:0000256" key="2">
    <source>
        <dbReference type="ARBA" id="ARBA00022475"/>
    </source>
</evidence>
<name>A0A4Y5Z305_9GAMM</name>
<dbReference type="NCBIfam" id="TIGR03434">
    <property type="entry name" value="ADOP"/>
    <property type="match status" value="1"/>
</dbReference>
<dbReference type="GO" id="GO:0005886">
    <property type="term" value="C:plasma membrane"/>
    <property type="evidence" value="ECO:0007669"/>
    <property type="project" value="UniProtKB-SubCell"/>
</dbReference>